<evidence type="ECO:0000313" key="2">
    <source>
        <dbReference type="EMBL" id="RXI26795.1"/>
    </source>
</evidence>
<dbReference type="EMBL" id="NXIC01000001">
    <property type="protein sequence ID" value="RXI26795.1"/>
    <property type="molecule type" value="Genomic_DNA"/>
</dbReference>
<evidence type="ECO:0008006" key="4">
    <source>
        <dbReference type="Google" id="ProtNLM"/>
    </source>
</evidence>
<keyword evidence="1" id="KW-0812">Transmembrane</keyword>
<evidence type="ECO:0000313" key="3">
    <source>
        <dbReference type="Proteomes" id="UP000290580"/>
    </source>
</evidence>
<sequence>MVKGTQSLLQVKYSNENKDEIISTLEKVKDFIIEKHQNETTFYQNKIMTKQIGGGVSILDTPINQPKKKLIVAVAFVTGFILSIFLVFFLKFIKKD</sequence>
<evidence type="ECO:0000256" key="1">
    <source>
        <dbReference type="SAM" id="Phobius"/>
    </source>
</evidence>
<comment type="caution">
    <text evidence="2">The sequence shown here is derived from an EMBL/GenBank/DDBJ whole genome shotgun (WGS) entry which is preliminary data.</text>
</comment>
<protein>
    <recommendedName>
        <fullName evidence="4">Tyrosine kinase G-rich domain-containing protein</fullName>
    </recommendedName>
</protein>
<dbReference type="GeneID" id="61751784"/>
<reference evidence="2 3" key="1">
    <citation type="submission" date="2017-09" db="EMBL/GenBank/DDBJ databases">
        <title>Genomics of the genus Arcobacter.</title>
        <authorList>
            <person name="Perez-Cataluna A."/>
            <person name="Figueras M.J."/>
            <person name="Salas-Masso N."/>
        </authorList>
    </citation>
    <scope>NUCLEOTIDE SEQUENCE [LARGE SCALE GENOMIC DNA]</scope>
    <source>
        <strain evidence="2 3">LMG 6621</strain>
    </source>
</reference>
<dbReference type="Proteomes" id="UP000290580">
    <property type="component" value="Unassembled WGS sequence"/>
</dbReference>
<dbReference type="RefSeq" id="WP_066352407.1">
    <property type="nucleotide sequence ID" value="NZ_CP032099.1"/>
</dbReference>
<keyword evidence="1" id="KW-1133">Transmembrane helix</keyword>
<accession>A0ABY0EIW3</accession>
<name>A0ABY0EIW3_9BACT</name>
<proteinExistence type="predicted"/>
<keyword evidence="1" id="KW-0472">Membrane</keyword>
<organism evidence="2 3">
    <name type="scientific">Aliarcobacter skirrowii CCUG 10374</name>
    <dbReference type="NCBI Taxonomy" id="1032239"/>
    <lineage>
        <taxon>Bacteria</taxon>
        <taxon>Pseudomonadati</taxon>
        <taxon>Campylobacterota</taxon>
        <taxon>Epsilonproteobacteria</taxon>
        <taxon>Campylobacterales</taxon>
        <taxon>Arcobacteraceae</taxon>
        <taxon>Aliarcobacter</taxon>
    </lineage>
</organism>
<feature type="transmembrane region" description="Helical" evidence="1">
    <location>
        <begin position="70"/>
        <end position="90"/>
    </location>
</feature>
<gene>
    <name evidence="2" type="ORF">CP959_01490</name>
</gene>
<keyword evidence="3" id="KW-1185">Reference proteome</keyword>